<dbReference type="AlphaFoldDB" id="A0A5D3YQ77"/>
<dbReference type="GO" id="GO:0008757">
    <property type="term" value="F:S-adenosylmethionine-dependent methyltransferase activity"/>
    <property type="evidence" value="ECO:0007669"/>
    <property type="project" value="InterPro"/>
</dbReference>
<evidence type="ECO:0000256" key="1">
    <source>
        <dbReference type="ARBA" id="ARBA00008361"/>
    </source>
</evidence>
<comment type="similarity">
    <text evidence="1">Belongs to the methyltransferase superfamily.</text>
</comment>
<keyword evidence="6" id="KW-1185">Reference proteome</keyword>
<name>A0A5D3YQ77_9BACT</name>
<dbReference type="Gene3D" id="3.40.50.150">
    <property type="entry name" value="Vaccinia Virus protein VP39"/>
    <property type="match status" value="1"/>
</dbReference>
<proteinExistence type="inferred from homology"/>
<dbReference type="RefSeq" id="WP_148897810.1">
    <property type="nucleotide sequence ID" value="NZ_VNHY01000001.1"/>
</dbReference>
<dbReference type="GO" id="GO:0032259">
    <property type="term" value="P:methylation"/>
    <property type="evidence" value="ECO:0007669"/>
    <property type="project" value="UniProtKB-KW"/>
</dbReference>
<dbReference type="EMBL" id="VNHY01000001">
    <property type="protein sequence ID" value="TYP95133.1"/>
    <property type="molecule type" value="Genomic_DNA"/>
</dbReference>
<dbReference type="PANTHER" id="PTHR44942">
    <property type="entry name" value="METHYLTRANSF_11 DOMAIN-CONTAINING PROTEIN"/>
    <property type="match status" value="1"/>
</dbReference>
<keyword evidence="2 5" id="KW-0489">Methyltransferase</keyword>
<dbReference type="InterPro" id="IPR013216">
    <property type="entry name" value="Methyltransf_11"/>
</dbReference>
<dbReference type="OrthoDB" id="9797252at2"/>
<evidence type="ECO:0000259" key="4">
    <source>
        <dbReference type="Pfam" id="PF08241"/>
    </source>
</evidence>
<dbReference type="InterPro" id="IPR029063">
    <property type="entry name" value="SAM-dependent_MTases_sf"/>
</dbReference>
<evidence type="ECO:0000256" key="2">
    <source>
        <dbReference type="ARBA" id="ARBA00022603"/>
    </source>
</evidence>
<sequence length="246" mass="28603">MASRFSKQADLYAKYRPDYPEDMYDIIFNHIASNKSAWDCATGSGQVAKYLSNHFDEVLATDISKEQLSHAPKKDNIQYQIARAEDSELAENKFDLITVAQAIHWFNVDQFYQEVRRVAKHDALLAVIGYGMVRVNAAANPIIDELYEEAFGTYYDKNRTYLDEEYKTIPFPFDEIATPHIINTYQWTLNQLEGYFNSWSAIQKIKTEQDYNPINKTIKKLEAKITNPQNFEVQFPIFLRLGQINE</sequence>
<keyword evidence="3 5" id="KW-0808">Transferase</keyword>
<evidence type="ECO:0000313" key="5">
    <source>
        <dbReference type="EMBL" id="TYP95133.1"/>
    </source>
</evidence>
<dbReference type="PANTHER" id="PTHR44942:SF4">
    <property type="entry name" value="METHYLTRANSFERASE TYPE 11 DOMAIN-CONTAINING PROTEIN"/>
    <property type="match status" value="1"/>
</dbReference>
<organism evidence="5 6">
    <name type="scientific">Fodinibius salinus</name>
    <dbReference type="NCBI Taxonomy" id="860790"/>
    <lineage>
        <taxon>Bacteria</taxon>
        <taxon>Pseudomonadati</taxon>
        <taxon>Balneolota</taxon>
        <taxon>Balneolia</taxon>
        <taxon>Balneolales</taxon>
        <taxon>Balneolaceae</taxon>
        <taxon>Fodinibius</taxon>
    </lineage>
</organism>
<protein>
    <submittedName>
        <fullName evidence="5">Methyltransferase domain-containing protein</fullName>
    </submittedName>
</protein>
<gene>
    <name evidence="5" type="ORF">LX73_0428</name>
</gene>
<dbReference type="Proteomes" id="UP000324595">
    <property type="component" value="Unassembled WGS sequence"/>
</dbReference>
<dbReference type="InterPro" id="IPR051052">
    <property type="entry name" value="Diverse_substrate_MTase"/>
</dbReference>
<dbReference type="Pfam" id="PF08241">
    <property type="entry name" value="Methyltransf_11"/>
    <property type="match status" value="1"/>
</dbReference>
<comment type="caution">
    <text evidence="5">The sequence shown here is derived from an EMBL/GenBank/DDBJ whole genome shotgun (WGS) entry which is preliminary data.</text>
</comment>
<reference evidence="5 6" key="1">
    <citation type="submission" date="2019-07" db="EMBL/GenBank/DDBJ databases">
        <title>Genomic Encyclopedia of Archaeal and Bacterial Type Strains, Phase II (KMG-II): from individual species to whole genera.</title>
        <authorList>
            <person name="Goeker M."/>
        </authorList>
    </citation>
    <scope>NUCLEOTIDE SEQUENCE [LARGE SCALE GENOMIC DNA]</scope>
    <source>
        <strain evidence="5 6">DSM 21935</strain>
    </source>
</reference>
<feature type="domain" description="Methyltransferase type 11" evidence="4">
    <location>
        <begin position="39"/>
        <end position="126"/>
    </location>
</feature>
<evidence type="ECO:0000313" key="6">
    <source>
        <dbReference type="Proteomes" id="UP000324595"/>
    </source>
</evidence>
<accession>A0A5D3YQ77</accession>
<dbReference type="SUPFAM" id="SSF53335">
    <property type="entry name" value="S-adenosyl-L-methionine-dependent methyltransferases"/>
    <property type="match status" value="1"/>
</dbReference>
<dbReference type="CDD" id="cd02440">
    <property type="entry name" value="AdoMet_MTases"/>
    <property type="match status" value="1"/>
</dbReference>
<evidence type="ECO:0000256" key="3">
    <source>
        <dbReference type="ARBA" id="ARBA00022679"/>
    </source>
</evidence>